<evidence type="ECO:0000256" key="7">
    <source>
        <dbReference type="ARBA" id="ARBA00038093"/>
    </source>
</evidence>
<evidence type="ECO:0000256" key="5">
    <source>
        <dbReference type="ARBA" id="ARBA00022801"/>
    </source>
</evidence>
<reference evidence="10" key="1">
    <citation type="journal article" date="2019" name="Int. J. Syst. Evol. Microbiol.">
        <title>The Global Catalogue of Microorganisms (GCM) 10K type strain sequencing project: providing services to taxonomists for standard genome sequencing and annotation.</title>
        <authorList>
            <consortium name="The Broad Institute Genomics Platform"/>
            <consortium name="The Broad Institute Genome Sequencing Center for Infectious Disease"/>
            <person name="Wu L."/>
            <person name="Ma J."/>
        </authorList>
    </citation>
    <scope>NUCLEOTIDE SEQUENCE [LARGE SCALE GENOMIC DNA]</scope>
    <source>
        <strain evidence="10">KCTC 42739</strain>
    </source>
</reference>
<dbReference type="PANTHER" id="PTHR33653">
    <property type="entry name" value="RIBONUCLEASE VAPC2"/>
    <property type="match status" value="1"/>
</dbReference>
<dbReference type="CDD" id="cd09881">
    <property type="entry name" value="PIN_VapC4-5_FitB-like"/>
    <property type="match status" value="1"/>
</dbReference>
<dbReference type="InterPro" id="IPR029060">
    <property type="entry name" value="PIN-like_dom_sf"/>
</dbReference>
<evidence type="ECO:0000313" key="10">
    <source>
        <dbReference type="Proteomes" id="UP001595713"/>
    </source>
</evidence>
<keyword evidence="10" id="KW-1185">Reference proteome</keyword>
<dbReference type="Gene3D" id="3.40.50.1010">
    <property type="entry name" value="5'-nuclease"/>
    <property type="match status" value="1"/>
</dbReference>
<accession>A0ABV7SY71</accession>
<keyword evidence="6" id="KW-0460">Magnesium</keyword>
<keyword evidence="3" id="KW-0540">Nuclease</keyword>
<evidence type="ECO:0000256" key="6">
    <source>
        <dbReference type="ARBA" id="ARBA00022842"/>
    </source>
</evidence>
<dbReference type="InterPro" id="IPR050556">
    <property type="entry name" value="Type_II_TA_system_RNase"/>
</dbReference>
<evidence type="ECO:0000256" key="3">
    <source>
        <dbReference type="ARBA" id="ARBA00022722"/>
    </source>
</evidence>
<keyword evidence="5" id="KW-0378">Hydrolase</keyword>
<dbReference type="SUPFAM" id="SSF88723">
    <property type="entry name" value="PIN domain-like"/>
    <property type="match status" value="1"/>
</dbReference>
<dbReference type="InterPro" id="IPR002716">
    <property type="entry name" value="PIN_dom"/>
</dbReference>
<evidence type="ECO:0000313" key="9">
    <source>
        <dbReference type="EMBL" id="MFC3581040.1"/>
    </source>
</evidence>
<protein>
    <submittedName>
        <fullName evidence="9">Type II toxin-antitoxin system VapC family toxin</fullName>
    </submittedName>
</protein>
<comment type="similarity">
    <text evidence="7">Belongs to the PINc/VapC protein family.</text>
</comment>
<dbReference type="RefSeq" id="WP_261294409.1">
    <property type="nucleotide sequence ID" value="NZ_JANQBK010000006.1"/>
</dbReference>
<evidence type="ECO:0000256" key="1">
    <source>
        <dbReference type="ARBA" id="ARBA00001946"/>
    </source>
</evidence>
<feature type="domain" description="PIN" evidence="8">
    <location>
        <begin position="2"/>
        <end position="123"/>
    </location>
</feature>
<keyword evidence="2" id="KW-1277">Toxin-antitoxin system</keyword>
<dbReference type="Proteomes" id="UP001595713">
    <property type="component" value="Unassembled WGS sequence"/>
</dbReference>
<evidence type="ECO:0000259" key="8">
    <source>
        <dbReference type="Pfam" id="PF01850"/>
    </source>
</evidence>
<dbReference type="PANTHER" id="PTHR33653:SF1">
    <property type="entry name" value="RIBONUCLEASE VAPC2"/>
    <property type="match status" value="1"/>
</dbReference>
<dbReference type="EMBL" id="JBHRXP010000007">
    <property type="protein sequence ID" value="MFC3581040.1"/>
    <property type="molecule type" value="Genomic_DNA"/>
</dbReference>
<keyword evidence="4" id="KW-0479">Metal-binding</keyword>
<evidence type="ECO:0000256" key="2">
    <source>
        <dbReference type="ARBA" id="ARBA00022649"/>
    </source>
</evidence>
<proteinExistence type="inferred from homology"/>
<comment type="cofactor">
    <cofactor evidence="1">
        <name>Mg(2+)</name>
        <dbReference type="ChEBI" id="CHEBI:18420"/>
    </cofactor>
</comment>
<sequence>MILVDTNILVDLREDDAEWQRWSFRAVADARLTGDVVTSAVTIGELTTRSGTLAELEQLCAGFGIRIAPLSSAGAHRAGLAQRAYRAAGGRREKLLADFMIGGEAEALNAALLTRDPSHYRRYFPELNLITPEMHP</sequence>
<dbReference type="Pfam" id="PF01850">
    <property type="entry name" value="PIN"/>
    <property type="match status" value="1"/>
</dbReference>
<organism evidence="9 10">
    <name type="scientific">Sphingomonas hylomeconis</name>
    <dbReference type="NCBI Taxonomy" id="1395958"/>
    <lineage>
        <taxon>Bacteria</taxon>
        <taxon>Pseudomonadati</taxon>
        <taxon>Pseudomonadota</taxon>
        <taxon>Alphaproteobacteria</taxon>
        <taxon>Sphingomonadales</taxon>
        <taxon>Sphingomonadaceae</taxon>
        <taxon>Sphingomonas</taxon>
    </lineage>
</organism>
<comment type="caution">
    <text evidence="9">The sequence shown here is derived from an EMBL/GenBank/DDBJ whole genome shotgun (WGS) entry which is preliminary data.</text>
</comment>
<evidence type="ECO:0000256" key="4">
    <source>
        <dbReference type="ARBA" id="ARBA00022723"/>
    </source>
</evidence>
<name>A0ABV7SY71_9SPHN</name>
<gene>
    <name evidence="9" type="ORF">ACFONA_12785</name>
</gene>